<protein>
    <submittedName>
        <fullName evidence="8">MFS transporter</fullName>
    </submittedName>
</protein>
<dbReference type="EMBL" id="JAQIIO010000003">
    <property type="protein sequence ID" value="MDA5093693.1"/>
    <property type="molecule type" value="Genomic_DNA"/>
</dbReference>
<dbReference type="SUPFAM" id="SSF103473">
    <property type="entry name" value="MFS general substrate transporter"/>
    <property type="match status" value="1"/>
</dbReference>
<organism evidence="8 9">
    <name type="scientific">Aliiroseovarius salicola</name>
    <dbReference type="NCBI Taxonomy" id="3009082"/>
    <lineage>
        <taxon>Bacteria</taxon>
        <taxon>Pseudomonadati</taxon>
        <taxon>Pseudomonadota</taxon>
        <taxon>Alphaproteobacteria</taxon>
        <taxon>Rhodobacterales</taxon>
        <taxon>Paracoccaceae</taxon>
        <taxon>Aliiroseovarius</taxon>
    </lineage>
</organism>
<feature type="transmembrane region" description="Helical" evidence="6">
    <location>
        <begin position="353"/>
        <end position="370"/>
    </location>
</feature>
<keyword evidence="4 6" id="KW-1133">Transmembrane helix</keyword>
<feature type="transmembrane region" description="Helical" evidence="6">
    <location>
        <begin position="621"/>
        <end position="648"/>
    </location>
</feature>
<feature type="transmembrane region" description="Helical" evidence="6">
    <location>
        <begin position="462"/>
        <end position="484"/>
    </location>
</feature>
<feature type="transmembrane region" description="Helical" evidence="6">
    <location>
        <begin position="554"/>
        <end position="574"/>
    </location>
</feature>
<sequence>MTSSIFQPGRVAARRVILWVGLVVTISLLIMMYGTLRAFDDAIQPEMEKRSRLIGETVRGRFERALELGVPLESVAGAGKFFDAMLADFADVQSITLLSKNGDVIISASNTSEPKGTLTARVVQVGKEESPHFSLPILSRNTLVGEIKIAFDPAFVRTRLQDVLLDVFVVALVSILVAFELVIFVMAGALAKPLDRIFSLLRLQSTGVFNHIIRARDAGNLRRVARRISDRAIDLSERTQSAGKLLRMPQAYFVDVRLALFVFSLATEISGAFLPLYARDAGGPEWVSGDFAAIAPLIAYLVAIAAVAPFGGWITRLVSPRSLFLMCIPFTAAAMAAVGLGLSALWIAVWHGAMALAYAAATIACQEYAIRTAPEGEDAQAIGSYLFVIMGGAFCGTSFGGVLADRIGPNGTFFFGAFLVIIAGVLGAVTISGKVATRSEPASDQTRNSRYSGLAILRNVRFVVLLLCVGATMNVGMSVFIWYLTPMILEAGGARIADIGRVIMLFYLAPILFGPLVAKLADGKVGYTPMLLGGVLLSGVALASLAIWSGFWPMVVVVAAFGIGFTMCDATQYAQTIKIAEASQISGARAVSLGALRLGNRLAAIVGLLASAYLVEQFDYLNLAVATGGFMCAGAVVMMVAGTARALLRPGRVGKS</sequence>
<feature type="transmembrane region" description="Helical" evidence="6">
    <location>
        <begin position="291"/>
        <end position="311"/>
    </location>
</feature>
<keyword evidence="5 6" id="KW-0472">Membrane</keyword>
<dbReference type="Gene3D" id="1.20.1250.20">
    <property type="entry name" value="MFS general substrate transporter like domains"/>
    <property type="match status" value="2"/>
</dbReference>
<dbReference type="PANTHER" id="PTHR23506:SF23">
    <property type="entry name" value="GH10249P"/>
    <property type="match status" value="1"/>
</dbReference>
<comment type="caution">
    <text evidence="8">The sequence shown here is derived from an EMBL/GenBank/DDBJ whole genome shotgun (WGS) entry which is preliminary data.</text>
</comment>
<feature type="transmembrane region" description="Helical" evidence="6">
    <location>
        <begin position="323"/>
        <end position="347"/>
    </location>
</feature>
<evidence type="ECO:0000256" key="4">
    <source>
        <dbReference type="ARBA" id="ARBA00022989"/>
    </source>
</evidence>
<accession>A0ABT4W1R0</accession>
<dbReference type="InterPro" id="IPR050930">
    <property type="entry name" value="MFS_Vesicular_Transporter"/>
</dbReference>
<feature type="transmembrane region" description="Helical" evidence="6">
    <location>
        <begin position="595"/>
        <end position="615"/>
    </location>
</feature>
<dbReference type="InterPro" id="IPR011701">
    <property type="entry name" value="MFS"/>
</dbReference>
<evidence type="ECO:0000256" key="5">
    <source>
        <dbReference type="ARBA" id="ARBA00023136"/>
    </source>
</evidence>
<proteinExistence type="predicted"/>
<dbReference type="InterPro" id="IPR020846">
    <property type="entry name" value="MFS_dom"/>
</dbReference>
<evidence type="ECO:0000313" key="9">
    <source>
        <dbReference type="Proteomes" id="UP001528040"/>
    </source>
</evidence>
<dbReference type="PROSITE" id="PS50850">
    <property type="entry name" value="MFS"/>
    <property type="match status" value="1"/>
</dbReference>
<feature type="transmembrane region" description="Helical" evidence="6">
    <location>
        <begin position="16"/>
        <end position="36"/>
    </location>
</feature>
<feature type="transmembrane region" description="Helical" evidence="6">
    <location>
        <begin position="167"/>
        <end position="191"/>
    </location>
</feature>
<feature type="transmembrane region" description="Helical" evidence="6">
    <location>
        <begin position="258"/>
        <end position="279"/>
    </location>
</feature>
<dbReference type="Pfam" id="PF07690">
    <property type="entry name" value="MFS_1"/>
    <property type="match status" value="1"/>
</dbReference>
<feature type="domain" description="Major facilitator superfamily (MFS) profile" evidence="7">
    <location>
        <begin position="252"/>
        <end position="652"/>
    </location>
</feature>
<feature type="transmembrane region" description="Helical" evidence="6">
    <location>
        <begin position="410"/>
        <end position="431"/>
    </location>
</feature>
<feature type="transmembrane region" description="Helical" evidence="6">
    <location>
        <begin position="499"/>
        <end position="518"/>
    </location>
</feature>
<keyword evidence="3 6" id="KW-0812">Transmembrane</keyword>
<comment type="subcellular location">
    <subcellularLocation>
        <location evidence="1">Membrane</location>
        <topology evidence="1">Multi-pass membrane protein</topology>
    </subcellularLocation>
</comment>
<evidence type="ECO:0000256" key="1">
    <source>
        <dbReference type="ARBA" id="ARBA00004141"/>
    </source>
</evidence>
<dbReference type="InterPro" id="IPR036259">
    <property type="entry name" value="MFS_trans_sf"/>
</dbReference>
<reference evidence="8 9" key="1">
    <citation type="submission" date="2023-01" db="EMBL/GenBank/DDBJ databases">
        <authorList>
            <person name="Yoon J.-W."/>
        </authorList>
    </citation>
    <scope>NUCLEOTIDE SEQUENCE [LARGE SCALE GENOMIC DNA]</scope>
    <source>
        <strain evidence="8 9">KMU-50</strain>
    </source>
</reference>
<evidence type="ECO:0000259" key="7">
    <source>
        <dbReference type="PROSITE" id="PS50850"/>
    </source>
</evidence>
<feature type="transmembrane region" description="Helical" evidence="6">
    <location>
        <begin position="530"/>
        <end position="548"/>
    </location>
</feature>
<name>A0ABT4W1R0_9RHOB</name>
<dbReference type="PANTHER" id="PTHR23506">
    <property type="entry name" value="GH10249P"/>
    <property type="match status" value="1"/>
</dbReference>
<gene>
    <name evidence="8" type="ORF">O2N63_06290</name>
</gene>
<keyword evidence="2" id="KW-0813">Transport</keyword>
<dbReference type="Proteomes" id="UP001528040">
    <property type="component" value="Unassembled WGS sequence"/>
</dbReference>
<evidence type="ECO:0000256" key="2">
    <source>
        <dbReference type="ARBA" id="ARBA00022448"/>
    </source>
</evidence>
<dbReference type="RefSeq" id="WP_271053391.1">
    <property type="nucleotide sequence ID" value="NZ_JAQIIO010000003.1"/>
</dbReference>
<keyword evidence="9" id="KW-1185">Reference proteome</keyword>
<evidence type="ECO:0000256" key="3">
    <source>
        <dbReference type="ARBA" id="ARBA00022692"/>
    </source>
</evidence>
<feature type="transmembrane region" description="Helical" evidence="6">
    <location>
        <begin position="382"/>
        <end position="404"/>
    </location>
</feature>
<evidence type="ECO:0000256" key="6">
    <source>
        <dbReference type="SAM" id="Phobius"/>
    </source>
</evidence>
<evidence type="ECO:0000313" key="8">
    <source>
        <dbReference type="EMBL" id="MDA5093693.1"/>
    </source>
</evidence>